<gene>
    <name evidence="2" type="ORF">GCM10010358_24750</name>
</gene>
<protein>
    <recommendedName>
        <fullName evidence="1">Tn3 transposase DDE domain-containing protein</fullName>
    </recommendedName>
</protein>
<evidence type="ECO:0000313" key="3">
    <source>
        <dbReference type="Proteomes" id="UP000619244"/>
    </source>
</evidence>
<name>A0A918NGS1_9ACTN</name>
<evidence type="ECO:0000259" key="1">
    <source>
        <dbReference type="Pfam" id="PF01526"/>
    </source>
</evidence>
<organism evidence="2 3">
    <name type="scientific">Streptomyces minutiscleroticus</name>
    <dbReference type="NCBI Taxonomy" id="68238"/>
    <lineage>
        <taxon>Bacteria</taxon>
        <taxon>Bacillati</taxon>
        <taxon>Actinomycetota</taxon>
        <taxon>Actinomycetes</taxon>
        <taxon>Kitasatosporales</taxon>
        <taxon>Streptomycetaceae</taxon>
        <taxon>Streptomyces</taxon>
    </lineage>
</organism>
<dbReference type="InterPro" id="IPR002513">
    <property type="entry name" value="Tn3_Tnp_DDE_dom"/>
</dbReference>
<dbReference type="AlphaFoldDB" id="A0A918NGS1"/>
<reference evidence="2" key="1">
    <citation type="journal article" date="2014" name="Int. J. Syst. Evol. Microbiol.">
        <title>Complete genome sequence of Corynebacterium casei LMG S-19264T (=DSM 44701T), isolated from a smear-ripened cheese.</title>
        <authorList>
            <consortium name="US DOE Joint Genome Institute (JGI-PGF)"/>
            <person name="Walter F."/>
            <person name="Albersmeier A."/>
            <person name="Kalinowski J."/>
            <person name="Ruckert C."/>
        </authorList>
    </citation>
    <scope>NUCLEOTIDE SEQUENCE</scope>
    <source>
        <strain evidence="2">JCM 4790</strain>
    </source>
</reference>
<dbReference type="EMBL" id="BMVU01000008">
    <property type="protein sequence ID" value="GGX69343.1"/>
    <property type="molecule type" value="Genomic_DNA"/>
</dbReference>
<proteinExistence type="predicted"/>
<comment type="caution">
    <text evidence="2">The sequence shown here is derived from an EMBL/GenBank/DDBJ whole genome shotgun (WGS) entry which is preliminary data.</text>
</comment>
<feature type="domain" description="Tn3 transposase DDE" evidence="1">
    <location>
        <begin position="14"/>
        <end position="160"/>
    </location>
</feature>
<reference evidence="2" key="2">
    <citation type="submission" date="2020-09" db="EMBL/GenBank/DDBJ databases">
        <authorList>
            <person name="Sun Q."/>
            <person name="Ohkuma M."/>
        </authorList>
    </citation>
    <scope>NUCLEOTIDE SEQUENCE</scope>
    <source>
        <strain evidence="2">JCM 4790</strain>
    </source>
</reference>
<evidence type="ECO:0000313" key="2">
    <source>
        <dbReference type="EMBL" id="GGX69343.1"/>
    </source>
</evidence>
<sequence>MRQVRDTGLHRREVIIVETHSRQVAGIGQVVVPKAPHDSLHILDALPNLDGGVEPETATTDNASYSDMVSGPFKTLGHNLGPRFRGPDDQRFWWATTPGAETGPYGAVEDPAPTRVNLNKVITHWPDMPKVAGSLVTDQGRAYELLCMFEHEGRRLRWARRAQRTDRSSRPGTCRPLTVPLPSTGCVYRATPCAATEIRGSWWP</sequence>
<dbReference type="Pfam" id="PF01526">
    <property type="entry name" value="DDE_Tnp_Tn3"/>
    <property type="match status" value="1"/>
</dbReference>
<dbReference type="GO" id="GO:0006313">
    <property type="term" value="P:DNA transposition"/>
    <property type="evidence" value="ECO:0007669"/>
    <property type="project" value="InterPro"/>
</dbReference>
<accession>A0A918NGS1</accession>
<dbReference type="Proteomes" id="UP000619244">
    <property type="component" value="Unassembled WGS sequence"/>
</dbReference>
<keyword evidence="3" id="KW-1185">Reference proteome</keyword>
<dbReference type="GO" id="GO:0004803">
    <property type="term" value="F:transposase activity"/>
    <property type="evidence" value="ECO:0007669"/>
    <property type="project" value="InterPro"/>
</dbReference>